<keyword evidence="4 6" id="KW-1133">Transmembrane helix</keyword>
<dbReference type="GO" id="GO:0005886">
    <property type="term" value="C:plasma membrane"/>
    <property type="evidence" value="ECO:0007669"/>
    <property type="project" value="TreeGrafter"/>
</dbReference>
<sequence length="284" mass="29647">MDKCCGDGEAASKPVTETSGCCGEPAVKPPVVDSCCAPASTCSSTAAKAAAPVAPVTAPVPVDATRHFAGDDCCSAKEDEIAALGAHADVRRVLQIVLVINLVMFFAEFTAGVFARSTALMADSVDMLGDALVYILSLYALERSLRWRAGAALFKGGIIAAFGIWVAVEVVLKLTGNIVPTAGTMGIFGFIALAANLTCLALLYQHRNRDVNMSSTFECSRNDVIANTGVIVAAAGVWATGSGWPDILVGSVIAIMFFRSAIRVLSQAWPQFRSERPTVAAALD</sequence>
<evidence type="ECO:0000256" key="1">
    <source>
        <dbReference type="ARBA" id="ARBA00004141"/>
    </source>
</evidence>
<gene>
    <name evidence="8" type="ORF">GGR90_003033</name>
</gene>
<keyword evidence="3" id="KW-0862">Zinc</keyword>
<keyword evidence="2 6" id="KW-0812">Transmembrane</keyword>
<evidence type="ECO:0000256" key="6">
    <source>
        <dbReference type="SAM" id="Phobius"/>
    </source>
</evidence>
<feature type="transmembrane region" description="Helical" evidence="6">
    <location>
        <begin position="93"/>
        <end position="114"/>
    </location>
</feature>
<accession>A0A7X5XV45</accession>
<feature type="transmembrane region" description="Helical" evidence="6">
    <location>
        <begin position="153"/>
        <end position="172"/>
    </location>
</feature>
<dbReference type="InterPro" id="IPR050681">
    <property type="entry name" value="CDF/SLC30A"/>
</dbReference>
<dbReference type="InterPro" id="IPR058533">
    <property type="entry name" value="Cation_efflux_TM"/>
</dbReference>
<organism evidence="8 9">
    <name type="scientific">Sphingopyxis italica</name>
    <dbReference type="NCBI Taxonomy" id="1129133"/>
    <lineage>
        <taxon>Bacteria</taxon>
        <taxon>Pseudomonadati</taxon>
        <taxon>Pseudomonadota</taxon>
        <taxon>Alphaproteobacteria</taxon>
        <taxon>Sphingomonadales</taxon>
        <taxon>Sphingomonadaceae</taxon>
        <taxon>Sphingopyxis</taxon>
    </lineage>
</organism>
<keyword evidence="9" id="KW-1185">Reference proteome</keyword>
<feature type="domain" description="Cation efflux protein transmembrane" evidence="7">
    <location>
        <begin position="95"/>
        <end position="267"/>
    </location>
</feature>
<evidence type="ECO:0000256" key="3">
    <source>
        <dbReference type="ARBA" id="ARBA00022906"/>
    </source>
</evidence>
<protein>
    <submittedName>
        <fullName evidence="8">Co/Zn/Cd efflux system component</fullName>
    </submittedName>
</protein>
<evidence type="ECO:0000313" key="8">
    <source>
        <dbReference type="EMBL" id="NJB90831.1"/>
    </source>
</evidence>
<feature type="transmembrane region" description="Helical" evidence="6">
    <location>
        <begin position="247"/>
        <end position="266"/>
    </location>
</feature>
<feature type="transmembrane region" description="Helical" evidence="6">
    <location>
        <begin position="120"/>
        <end position="141"/>
    </location>
</feature>
<dbReference type="Gene3D" id="1.20.1510.10">
    <property type="entry name" value="Cation efflux protein transmembrane domain"/>
    <property type="match status" value="1"/>
</dbReference>
<feature type="transmembrane region" description="Helical" evidence="6">
    <location>
        <begin position="224"/>
        <end position="241"/>
    </location>
</feature>
<keyword evidence="3" id="KW-0813">Transport</keyword>
<evidence type="ECO:0000256" key="4">
    <source>
        <dbReference type="ARBA" id="ARBA00022989"/>
    </source>
</evidence>
<keyword evidence="3" id="KW-0406">Ion transport</keyword>
<dbReference type="PANTHER" id="PTHR11562">
    <property type="entry name" value="CATION EFFLUX PROTEIN/ ZINC TRANSPORTER"/>
    <property type="match status" value="1"/>
</dbReference>
<dbReference type="Pfam" id="PF01545">
    <property type="entry name" value="Cation_efflux"/>
    <property type="match status" value="1"/>
</dbReference>
<keyword evidence="3" id="KW-0864">Zinc transport</keyword>
<feature type="transmembrane region" description="Helical" evidence="6">
    <location>
        <begin position="178"/>
        <end position="203"/>
    </location>
</feature>
<dbReference type="InterPro" id="IPR027469">
    <property type="entry name" value="Cation_efflux_TMD_sf"/>
</dbReference>
<dbReference type="AlphaFoldDB" id="A0A7X5XV45"/>
<evidence type="ECO:0000313" key="9">
    <source>
        <dbReference type="Proteomes" id="UP000535078"/>
    </source>
</evidence>
<dbReference type="EMBL" id="JAATIT010000004">
    <property type="protein sequence ID" value="NJB90831.1"/>
    <property type="molecule type" value="Genomic_DNA"/>
</dbReference>
<evidence type="ECO:0000256" key="2">
    <source>
        <dbReference type="ARBA" id="ARBA00022692"/>
    </source>
</evidence>
<dbReference type="Proteomes" id="UP000535078">
    <property type="component" value="Unassembled WGS sequence"/>
</dbReference>
<evidence type="ECO:0000259" key="7">
    <source>
        <dbReference type="Pfam" id="PF01545"/>
    </source>
</evidence>
<proteinExistence type="predicted"/>
<keyword evidence="5 6" id="KW-0472">Membrane</keyword>
<evidence type="ECO:0000256" key="5">
    <source>
        <dbReference type="ARBA" id="ARBA00023136"/>
    </source>
</evidence>
<dbReference type="PANTHER" id="PTHR11562:SF17">
    <property type="entry name" value="RE54080P-RELATED"/>
    <property type="match status" value="1"/>
</dbReference>
<reference evidence="8 9" key="1">
    <citation type="submission" date="2020-03" db="EMBL/GenBank/DDBJ databases">
        <title>Genomic Encyclopedia of Type Strains, Phase IV (KMG-IV): sequencing the most valuable type-strain genomes for metagenomic binning, comparative biology and taxonomic classification.</title>
        <authorList>
            <person name="Goeker M."/>
        </authorList>
    </citation>
    <scope>NUCLEOTIDE SEQUENCE [LARGE SCALE GENOMIC DNA]</scope>
    <source>
        <strain evidence="8 9">DSM 25229</strain>
    </source>
</reference>
<name>A0A7X5XV45_9SPHN</name>
<dbReference type="RefSeq" id="WP_245198717.1">
    <property type="nucleotide sequence ID" value="NZ_JAATIT010000004.1"/>
</dbReference>
<comment type="subcellular location">
    <subcellularLocation>
        <location evidence="1">Membrane</location>
        <topology evidence="1">Multi-pass membrane protein</topology>
    </subcellularLocation>
</comment>
<dbReference type="GO" id="GO:0005385">
    <property type="term" value="F:zinc ion transmembrane transporter activity"/>
    <property type="evidence" value="ECO:0007669"/>
    <property type="project" value="TreeGrafter"/>
</dbReference>
<comment type="caution">
    <text evidence="8">The sequence shown here is derived from an EMBL/GenBank/DDBJ whole genome shotgun (WGS) entry which is preliminary data.</text>
</comment>
<dbReference type="SUPFAM" id="SSF161111">
    <property type="entry name" value="Cation efflux protein transmembrane domain-like"/>
    <property type="match status" value="1"/>
</dbReference>